<dbReference type="SUPFAM" id="SSF46689">
    <property type="entry name" value="Homeodomain-like"/>
    <property type="match status" value="2"/>
</dbReference>
<keyword evidence="5" id="KW-0326">Glycosidase</keyword>
<dbReference type="GO" id="GO:0003700">
    <property type="term" value="F:DNA-binding transcription factor activity"/>
    <property type="evidence" value="ECO:0007669"/>
    <property type="project" value="InterPro"/>
</dbReference>
<dbReference type="Pfam" id="PF12833">
    <property type="entry name" value="HTH_18"/>
    <property type="match status" value="1"/>
</dbReference>
<name>A0A927C8Q2_9BACL</name>
<dbReference type="GO" id="GO:0005975">
    <property type="term" value="P:carbohydrate metabolic process"/>
    <property type="evidence" value="ECO:0007669"/>
    <property type="project" value="InterPro"/>
</dbReference>
<dbReference type="Proteomes" id="UP000639396">
    <property type="component" value="Unassembled WGS sequence"/>
</dbReference>
<keyword evidence="9" id="KW-1185">Reference proteome</keyword>
<dbReference type="PROSITE" id="PS00041">
    <property type="entry name" value="HTH_ARAC_FAMILY_1"/>
    <property type="match status" value="1"/>
</dbReference>
<accession>A0A927C8Q2</accession>
<dbReference type="InterPro" id="IPR000322">
    <property type="entry name" value="Glyco_hydro_31_TIM"/>
</dbReference>
<keyword evidence="2" id="KW-0805">Transcription regulation</keyword>
<evidence type="ECO:0000256" key="6">
    <source>
        <dbReference type="SAM" id="MobiDB-lite"/>
    </source>
</evidence>
<evidence type="ECO:0000313" key="8">
    <source>
        <dbReference type="EMBL" id="MBD2863474.1"/>
    </source>
</evidence>
<dbReference type="RefSeq" id="WP_190929106.1">
    <property type="nucleotide sequence ID" value="NZ_JACXJA010000020.1"/>
</dbReference>
<dbReference type="Gene3D" id="2.60.40.1760">
    <property type="entry name" value="glycosyl hydrolase (family 31)"/>
    <property type="match status" value="1"/>
</dbReference>
<evidence type="ECO:0000256" key="5">
    <source>
        <dbReference type="RuleBase" id="RU361185"/>
    </source>
</evidence>
<comment type="similarity">
    <text evidence="1 5">Belongs to the glycosyl hydrolase 31 family.</text>
</comment>
<evidence type="ECO:0000256" key="4">
    <source>
        <dbReference type="ARBA" id="ARBA00023163"/>
    </source>
</evidence>
<evidence type="ECO:0000256" key="3">
    <source>
        <dbReference type="ARBA" id="ARBA00023125"/>
    </source>
</evidence>
<gene>
    <name evidence="8" type="ORF">IDH45_15885</name>
</gene>
<dbReference type="InterPro" id="IPR009057">
    <property type="entry name" value="Homeodomain-like_sf"/>
</dbReference>
<dbReference type="Gene3D" id="2.60.40.1180">
    <property type="entry name" value="Golgi alpha-mannosidase II"/>
    <property type="match status" value="2"/>
</dbReference>
<dbReference type="SMART" id="SM00342">
    <property type="entry name" value="HTH_ARAC"/>
    <property type="match status" value="1"/>
</dbReference>
<keyword evidence="3" id="KW-0238">DNA-binding</keyword>
<protein>
    <submittedName>
        <fullName evidence="8">DUF5110 domain-containing protein</fullName>
    </submittedName>
</protein>
<dbReference type="SUPFAM" id="SSF74650">
    <property type="entry name" value="Galactose mutarotase-like"/>
    <property type="match status" value="1"/>
</dbReference>
<dbReference type="GO" id="GO:0043565">
    <property type="term" value="F:sequence-specific DNA binding"/>
    <property type="evidence" value="ECO:0007669"/>
    <property type="project" value="InterPro"/>
</dbReference>
<dbReference type="PANTHER" id="PTHR43863">
    <property type="entry name" value="HYDROLASE, PUTATIVE (AFU_ORTHOLOGUE AFUA_1G03140)-RELATED"/>
    <property type="match status" value="1"/>
</dbReference>
<reference evidence="8" key="1">
    <citation type="submission" date="2020-09" db="EMBL/GenBank/DDBJ databases">
        <title>A novel bacterium of genus Paenibacillus, isolated from South China Sea.</title>
        <authorList>
            <person name="Huang H."/>
            <person name="Mo K."/>
            <person name="Hu Y."/>
        </authorList>
    </citation>
    <scope>NUCLEOTIDE SEQUENCE</scope>
    <source>
        <strain evidence="8">IB182363</strain>
    </source>
</reference>
<evidence type="ECO:0000256" key="2">
    <source>
        <dbReference type="ARBA" id="ARBA00023015"/>
    </source>
</evidence>
<dbReference type="PROSITE" id="PS01124">
    <property type="entry name" value="HTH_ARAC_FAMILY_2"/>
    <property type="match status" value="1"/>
</dbReference>
<sequence length="981" mass="110263">MRTLGKQPNSFLFELHQGGWVRISPVSPHTFRIQYSGSGQFPESGLIRYGMIRQPGERCPYTTSMDGETVHVRTEEAELRVALADGLFSWGGGERVRTETASPPWSHPGGGFGLRLVLDGDECIYGLGDVAPDQIERRGQKVDMWVSGTNYHAPIPFMMSNRGWALLMNTTWRHTIDIAHEAHGEIRIEGPEGGLDVYLISGDTYAELLNRYTGIAGKPRLLPIWAYGLHYYCSVETGGRQVLEDALKFRQEGIPCDLIGLVGGWMASGEESSAPISWDPRRFVVSQQGQQGTLTFIDTLHRHGFKLSLSMDCDYDLSGYEEQLVRTPAADEIPSEKSWFDSMRRFVSDGVDAFKFISGKQTLGQPERQWQNGMSDNELHNLYPLMLGKQMYDGYREQTGKRPMIHAVVGYTGMQQYTATESGKYGLRSTAIVSALNSGLSGHVHTAIHIHVDAPEGIHAGLLLPWAQNNTDRHFRHPCFLEERQRNLFRTYARLRYRLLPYLYSTAYTAMLTGMPIARAMPLLFPEDPACRDLSRQYMLGDYLLVGVFTDRVYLPEGRWTDFWTGDRYEGPFEIEYRPPEQAGGPLFVRAGAIVPMWPDMDYVGRSSPERITLHIYPSGQSETVLYEDDGESFQYEDGYAATTRIECDSDDERTVLLIWPRTGTYEGMPAKRSYELVVHTGRKPSLLELNGEQCPEQHPRSAAKKTLSGWKYDRVTGTVRIYAEEDAARGEPVSVGLSFAAPERKRTSSRPAGETSDAALPVEEGAAAATRGDAEQWLHIALDTCRPDEVNDALNAWWSSRIELSAGPGNWRVHLLDGCLLIVRHAERRGWSLGESFGIADNPLAALDAKYPEQGLELLKRLADEVLAAAKRTADTARHPIIREVLAFVQQSLHKKLSLQEIAGHTGIHPVYLSRLFKKETGLPFTDYVQNRRMERAKALLESGMKVYEAAALSGFADVSHFSRVYSRYWGRPPVSFRRK</sequence>
<proteinExistence type="inferred from homology"/>
<dbReference type="InterPro" id="IPR051816">
    <property type="entry name" value="Glycosyl_Hydrolase_31"/>
</dbReference>
<dbReference type="EMBL" id="JACXJA010000020">
    <property type="protein sequence ID" value="MBD2863474.1"/>
    <property type="molecule type" value="Genomic_DNA"/>
</dbReference>
<comment type="caution">
    <text evidence="8">The sequence shown here is derived from an EMBL/GenBank/DDBJ whole genome shotgun (WGS) entry which is preliminary data.</text>
</comment>
<dbReference type="InterPro" id="IPR018062">
    <property type="entry name" value="HTH_AraC-typ_CS"/>
</dbReference>
<dbReference type="Gene3D" id="1.10.10.60">
    <property type="entry name" value="Homeodomain-like"/>
    <property type="match status" value="2"/>
</dbReference>
<dbReference type="AlphaFoldDB" id="A0A927C8Q2"/>
<organism evidence="8 9">
    <name type="scientific">Paenibacillus oceani</name>
    <dbReference type="NCBI Taxonomy" id="2772510"/>
    <lineage>
        <taxon>Bacteria</taxon>
        <taxon>Bacillati</taxon>
        <taxon>Bacillota</taxon>
        <taxon>Bacilli</taxon>
        <taxon>Bacillales</taxon>
        <taxon>Paenibacillaceae</taxon>
        <taxon>Paenibacillus</taxon>
    </lineage>
</organism>
<evidence type="ECO:0000259" key="7">
    <source>
        <dbReference type="PROSITE" id="PS01124"/>
    </source>
</evidence>
<dbReference type="InterPro" id="IPR013780">
    <property type="entry name" value="Glyco_hydro_b"/>
</dbReference>
<feature type="region of interest" description="Disordered" evidence="6">
    <location>
        <begin position="740"/>
        <end position="762"/>
    </location>
</feature>
<dbReference type="InterPro" id="IPR011013">
    <property type="entry name" value="Gal_mutarotase_sf_dom"/>
</dbReference>
<dbReference type="SUPFAM" id="SSF51011">
    <property type="entry name" value="Glycosyl hydrolase domain"/>
    <property type="match status" value="1"/>
</dbReference>
<dbReference type="Pfam" id="PF01055">
    <property type="entry name" value="Glyco_hydro_31_2nd"/>
    <property type="match status" value="1"/>
</dbReference>
<evidence type="ECO:0000313" key="9">
    <source>
        <dbReference type="Proteomes" id="UP000639396"/>
    </source>
</evidence>
<dbReference type="InterPro" id="IPR033403">
    <property type="entry name" value="DUF5110"/>
</dbReference>
<dbReference type="Pfam" id="PF17137">
    <property type="entry name" value="DUF5110"/>
    <property type="match status" value="1"/>
</dbReference>
<dbReference type="Pfam" id="PF21365">
    <property type="entry name" value="Glyco_hydro_31_3rd"/>
    <property type="match status" value="1"/>
</dbReference>
<keyword evidence="4" id="KW-0804">Transcription</keyword>
<dbReference type="GO" id="GO:0030246">
    <property type="term" value="F:carbohydrate binding"/>
    <property type="evidence" value="ECO:0007669"/>
    <property type="project" value="InterPro"/>
</dbReference>
<dbReference type="InterPro" id="IPR018060">
    <property type="entry name" value="HTH_AraC"/>
</dbReference>
<dbReference type="Gene3D" id="3.20.20.80">
    <property type="entry name" value="Glycosidases"/>
    <property type="match status" value="1"/>
</dbReference>
<dbReference type="InterPro" id="IPR017853">
    <property type="entry name" value="GH"/>
</dbReference>
<evidence type="ECO:0000256" key="1">
    <source>
        <dbReference type="ARBA" id="ARBA00007806"/>
    </source>
</evidence>
<dbReference type="PANTHER" id="PTHR43863:SF2">
    <property type="entry name" value="MALTASE-GLUCOAMYLASE"/>
    <property type="match status" value="1"/>
</dbReference>
<keyword evidence="5" id="KW-0378">Hydrolase</keyword>
<dbReference type="InterPro" id="IPR048395">
    <property type="entry name" value="Glyco_hydro_31_C"/>
</dbReference>
<dbReference type="SUPFAM" id="SSF51445">
    <property type="entry name" value="(Trans)glycosidases"/>
    <property type="match status" value="1"/>
</dbReference>
<dbReference type="Pfam" id="PF13802">
    <property type="entry name" value="Gal_mutarotas_2"/>
    <property type="match status" value="1"/>
</dbReference>
<dbReference type="GO" id="GO:0004553">
    <property type="term" value="F:hydrolase activity, hydrolyzing O-glycosyl compounds"/>
    <property type="evidence" value="ECO:0007669"/>
    <property type="project" value="InterPro"/>
</dbReference>
<dbReference type="CDD" id="cd14752">
    <property type="entry name" value="GH31_N"/>
    <property type="match status" value="1"/>
</dbReference>
<feature type="domain" description="HTH araC/xylS-type" evidence="7">
    <location>
        <begin position="884"/>
        <end position="981"/>
    </location>
</feature>
<dbReference type="InterPro" id="IPR025887">
    <property type="entry name" value="Glyco_hydro_31_N_dom"/>
</dbReference>